<organism evidence="4 5">
    <name type="scientific">Nonomuraea typhae</name>
    <dbReference type="NCBI Taxonomy" id="2603600"/>
    <lineage>
        <taxon>Bacteria</taxon>
        <taxon>Bacillati</taxon>
        <taxon>Actinomycetota</taxon>
        <taxon>Actinomycetes</taxon>
        <taxon>Streptosporangiales</taxon>
        <taxon>Streptosporangiaceae</taxon>
        <taxon>Nonomuraea</taxon>
    </lineage>
</organism>
<keyword evidence="5" id="KW-1185">Reference proteome</keyword>
<evidence type="ECO:0000313" key="4">
    <source>
        <dbReference type="EMBL" id="MFI6499096.1"/>
    </source>
</evidence>
<sequence>MHPARAHPSLESLRHVALPFDSDAAFLGAVLPRVRAGLDDGRHVLVVTGSQRLRLLADALGQEAGRIDQRIAASWYAHPQRTLAAFHDYARHRRTLIVGEPVWQGRSEREVREWIRYESVLNAALGPAAAVVICLYDVRTAPAPALAYRAVTHPFVGSPYGEAASPAFIQPHELVLDGDHGPLPDPPGQVTSVGFAADELKRFRAAVADYARAAGMDRDLVASLVLSVSEIAANCVEHGSGRGSIRMWVTGREVVCEIADPGGVLDDPLPGYIPPEPESPRGYGLWISRQLCDLVEMRDDAGVLRVRLHMGLGGALGR</sequence>
<dbReference type="SUPFAM" id="SSF55874">
    <property type="entry name" value="ATPase domain of HSP90 chaperone/DNA topoisomerase II/histidine kinase"/>
    <property type="match status" value="1"/>
</dbReference>
<dbReference type="PANTHER" id="PTHR35526:SF3">
    <property type="entry name" value="ANTI-SIGMA-F FACTOR RSBW"/>
    <property type="match status" value="1"/>
</dbReference>
<dbReference type="InterPro" id="IPR036890">
    <property type="entry name" value="HATPase_C_sf"/>
</dbReference>
<dbReference type="Gene3D" id="3.30.565.10">
    <property type="entry name" value="Histidine kinase-like ATPase, C-terminal domain"/>
    <property type="match status" value="1"/>
</dbReference>
<dbReference type="Pfam" id="PF13581">
    <property type="entry name" value="HATPase_c_2"/>
    <property type="match status" value="1"/>
</dbReference>
<reference evidence="4 5" key="1">
    <citation type="submission" date="2024-10" db="EMBL/GenBank/DDBJ databases">
        <title>The Natural Products Discovery Center: Release of the First 8490 Sequenced Strains for Exploring Actinobacteria Biosynthetic Diversity.</title>
        <authorList>
            <person name="Kalkreuter E."/>
            <person name="Kautsar S.A."/>
            <person name="Yang D."/>
            <person name="Bader C.D."/>
            <person name="Teijaro C.N."/>
            <person name="Fluegel L."/>
            <person name="Davis C.M."/>
            <person name="Simpson J.R."/>
            <person name="Lauterbach L."/>
            <person name="Steele A.D."/>
            <person name="Gui C."/>
            <person name="Meng S."/>
            <person name="Li G."/>
            <person name="Viehrig K."/>
            <person name="Ye F."/>
            <person name="Su P."/>
            <person name="Kiefer A.F."/>
            <person name="Nichols A."/>
            <person name="Cepeda A.J."/>
            <person name="Yan W."/>
            <person name="Fan B."/>
            <person name="Jiang Y."/>
            <person name="Adhikari A."/>
            <person name="Zheng C.-J."/>
            <person name="Schuster L."/>
            <person name="Cowan T.M."/>
            <person name="Smanski M.J."/>
            <person name="Chevrette M.G."/>
            <person name="De Carvalho L.P.S."/>
            <person name="Shen B."/>
        </authorList>
    </citation>
    <scope>NUCLEOTIDE SEQUENCE [LARGE SCALE GENOMIC DNA]</scope>
    <source>
        <strain evidence="4 5">NPDC050545</strain>
    </source>
</reference>
<comment type="caution">
    <text evidence="4">The sequence shown here is derived from an EMBL/GenBank/DDBJ whole genome shotgun (WGS) entry which is preliminary data.</text>
</comment>
<dbReference type="InterPro" id="IPR003594">
    <property type="entry name" value="HATPase_dom"/>
</dbReference>
<evidence type="ECO:0000313" key="5">
    <source>
        <dbReference type="Proteomes" id="UP001612741"/>
    </source>
</evidence>
<keyword evidence="1" id="KW-0723">Serine/threonine-protein kinase</keyword>
<dbReference type="InterPro" id="IPR050267">
    <property type="entry name" value="Anti-sigma-factor_SerPK"/>
</dbReference>
<protein>
    <submittedName>
        <fullName evidence="4">Anti-sigma factor RsbA family regulatory protein</fullName>
    </submittedName>
</protein>
<dbReference type="InterPro" id="IPR047718">
    <property type="entry name" value="RsbA-like_anti_sig"/>
</dbReference>
<keyword evidence="1" id="KW-0418">Kinase</keyword>
<dbReference type="RefSeq" id="WP_397082326.1">
    <property type="nucleotide sequence ID" value="NZ_JBITGY010000004.1"/>
</dbReference>
<dbReference type="EMBL" id="JBITGY010000004">
    <property type="protein sequence ID" value="MFI6499096.1"/>
    <property type="molecule type" value="Genomic_DNA"/>
</dbReference>
<keyword evidence="1" id="KW-0808">Transferase</keyword>
<evidence type="ECO:0000259" key="2">
    <source>
        <dbReference type="Pfam" id="PF13581"/>
    </source>
</evidence>
<evidence type="ECO:0000256" key="1">
    <source>
        <dbReference type="ARBA" id="ARBA00022527"/>
    </source>
</evidence>
<dbReference type="NCBIfam" id="NF041045">
    <property type="entry name" value="RsbA_anti_sig"/>
    <property type="match status" value="1"/>
</dbReference>
<accession>A0ABW7YT65</accession>
<dbReference type="Proteomes" id="UP001612741">
    <property type="component" value="Unassembled WGS sequence"/>
</dbReference>
<name>A0ABW7YT65_9ACTN</name>
<evidence type="ECO:0000259" key="3">
    <source>
        <dbReference type="Pfam" id="PF14417"/>
    </source>
</evidence>
<feature type="domain" description="MEDS" evidence="3">
    <location>
        <begin position="14"/>
        <end position="154"/>
    </location>
</feature>
<dbReference type="PANTHER" id="PTHR35526">
    <property type="entry name" value="ANTI-SIGMA-F FACTOR RSBW-RELATED"/>
    <property type="match status" value="1"/>
</dbReference>
<dbReference type="CDD" id="cd16936">
    <property type="entry name" value="HATPase_RsbW-like"/>
    <property type="match status" value="1"/>
</dbReference>
<dbReference type="InterPro" id="IPR025847">
    <property type="entry name" value="MEDS_domain"/>
</dbReference>
<feature type="domain" description="Histidine kinase/HSP90-like ATPase" evidence="2">
    <location>
        <begin position="198"/>
        <end position="307"/>
    </location>
</feature>
<proteinExistence type="predicted"/>
<dbReference type="Pfam" id="PF14417">
    <property type="entry name" value="MEDS"/>
    <property type="match status" value="1"/>
</dbReference>
<gene>
    <name evidence="4" type="ORF">ACIBG2_17040</name>
</gene>